<name>A0A431WWY3_9GAMM</name>
<dbReference type="EMBL" id="RXNU01000002">
    <property type="protein sequence ID" value="RTR39969.1"/>
    <property type="molecule type" value="Genomic_DNA"/>
</dbReference>
<evidence type="ECO:0000313" key="3">
    <source>
        <dbReference type="Proteomes" id="UP000267448"/>
    </source>
</evidence>
<sequence length="106" mass="11626">MLVTFKTQYYSNITLFGNIALTFVKIMGHSGTVPGAIRAEDVPAALKRLSKAVEDEPNASPLTPPSSTDNEDDEDNEPVVSLRHRALPLIELLKSAVESESNVMWE</sequence>
<dbReference type="Proteomes" id="UP000267448">
    <property type="component" value="Unassembled WGS sequence"/>
</dbReference>
<accession>A0A431WWY3</accession>
<protein>
    <submittedName>
        <fullName evidence="2">DUF1840 domain-containing protein</fullName>
    </submittedName>
</protein>
<reference evidence="2 3" key="1">
    <citation type="submission" date="2018-12" db="EMBL/GenBank/DDBJ databases">
        <authorList>
            <person name="Yu L."/>
        </authorList>
    </citation>
    <scope>NUCLEOTIDE SEQUENCE [LARGE SCALE GENOMIC DNA]</scope>
    <source>
        <strain evidence="2 3">HAW-EB2</strain>
    </source>
</reference>
<dbReference type="RefSeq" id="WP_126518973.1">
    <property type="nucleotide sequence ID" value="NZ_RXNU01000002.1"/>
</dbReference>
<comment type="caution">
    <text evidence="2">The sequence shown here is derived from an EMBL/GenBank/DDBJ whole genome shotgun (WGS) entry which is preliminary data.</text>
</comment>
<organism evidence="2 3">
    <name type="scientific">Shewanella canadensis</name>
    <dbReference type="NCBI Taxonomy" id="271096"/>
    <lineage>
        <taxon>Bacteria</taxon>
        <taxon>Pseudomonadati</taxon>
        <taxon>Pseudomonadota</taxon>
        <taxon>Gammaproteobacteria</taxon>
        <taxon>Alteromonadales</taxon>
        <taxon>Shewanellaceae</taxon>
        <taxon>Shewanella</taxon>
    </lineage>
</organism>
<feature type="region of interest" description="Disordered" evidence="1">
    <location>
        <begin position="51"/>
        <end position="80"/>
    </location>
</feature>
<dbReference type="Pfam" id="PF08895">
    <property type="entry name" value="DUF1840"/>
    <property type="match status" value="1"/>
</dbReference>
<keyword evidence="3" id="KW-1185">Reference proteome</keyword>
<proteinExistence type="predicted"/>
<gene>
    <name evidence="2" type="ORF">EKG38_04265</name>
</gene>
<evidence type="ECO:0000313" key="2">
    <source>
        <dbReference type="EMBL" id="RTR39969.1"/>
    </source>
</evidence>
<dbReference type="OrthoDB" id="5625523at2"/>
<evidence type="ECO:0000256" key="1">
    <source>
        <dbReference type="SAM" id="MobiDB-lite"/>
    </source>
</evidence>
<dbReference type="InterPro" id="IPR014991">
    <property type="entry name" value="DUF1840"/>
</dbReference>
<dbReference type="AlphaFoldDB" id="A0A431WWY3"/>